<dbReference type="AlphaFoldDB" id="A0A2P2QKF6"/>
<keyword evidence="1" id="KW-1133">Transmembrane helix</keyword>
<dbReference type="EMBL" id="GGEC01086969">
    <property type="protein sequence ID" value="MBX67453.1"/>
    <property type="molecule type" value="Transcribed_RNA"/>
</dbReference>
<accession>A0A2P2QKF6</accession>
<proteinExistence type="predicted"/>
<sequence>MLIRKNMWWESCIRFFCSYLALPSLFFLTNTIKIHAWNTEIIYF</sequence>
<keyword evidence="1" id="KW-0472">Membrane</keyword>
<name>A0A2P2QKF6_RHIMU</name>
<evidence type="ECO:0000313" key="2">
    <source>
        <dbReference type="EMBL" id="MBX67453.1"/>
    </source>
</evidence>
<protein>
    <submittedName>
        <fullName evidence="2">Uncharacterized protein</fullName>
    </submittedName>
</protein>
<evidence type="ECO:0000256" key="1">
    <source>
        <dbReference type="SAM" id="Phobius"/>
    </source>
</evidence>
<reference evidence="2" key="1">
    <citation type="submission" date="2018-02" db="EMBL/GenBank/DDBJ databases">
        <title>Rhizophora mucronata_Transcriptome.</title>
        <authorList>
            <person name="Meera S.P."/>
            <person name="Sreeshan A."/>
            <person name="Augustine A."/>
        </authorList>
    </citation>
    <scope>NUCLEOTIDE SEQUENCE</scope>
    <source>
        <tissue evidence="2">Leaf</tissue>
    </source>
</reference>
<keyword evidence="1" id="KW-0812">Transmembrane</keyword>
<feature type="transmembrane region" description="Helical" evidence="1">
    <location>
        <begin position="12"/>
        <end position="29"/>
    </location>
</feature>
<organism evidence="2">
    <name type="scientific">Rhizophora mucronata</name>
    <name type="common">Asiatic mangrove</name>
    <dbReference type="NCBI Taxonomy" id="61149"/>
    <lineage>
        <taxon>Eukaryota</taxon>
        <taxon>Viridiplantae</taxon>
        <taxon>Streptophyta</taxon>
        <taxon>Embryophyta</taxon>
        <taxon>Tracheophyta</taxon>
        <taxon>Spermatophyta</taxon>
        <taxon>Magnoliopsida</taxon>
        <taxon>eudicotyledons</taxon>
        <taxon>Gunneridae</taxon>
        <taxon>Pentapetalae</taxon>
        <taxon>rosids</taxon>
        <taxon>fabids</taxon>
        <taxon>Malpighiales</taxon>
        <taxon>Rhizophoraceae</taxon>
        <taxon>Rhizophora</taxon>
    </lineage>
</organism>